<dbReference type="RefSeq" id="WP_220164171.1">
    <property type="nucleotide sequence ID" value="NZ_CP080507.1"/>
</dbReference>
<reference evidence="1" key="1">
    <citation type="submission" date="2021-08" db="EMBL/GenBank/DDBJ databases">
        <title>Genome of a novel bacterium of the phylum Verrucomicrobia, Oleiharenicola sp. KSB-15.</title>
        <authorList>
            <person name="Chung J.-H."/>
            <person name="Ahn J.-H."/>
            <person name="Yoon Y."/>
            <person name="Kim D.-Y."/>
            <person name="An S.-H."/>
            <person name="Park I."/>
            <person name="Yeon J."/>
        </authorList>
    </citation>
    <scope>NUCLEOTIDE SEQUENCE</scope>
    <source>
        <strain evidence="1">KSB-15</strain>
    </source>
</reference>
<accession>A0A8F9TX99</accession>
<dbReference type="EMBL" id="CP080507">
    <property type="protein sequence ID" value="QYM79820.1"/>
    <property type="molecule type" value="Genomic_DNA"/>
</dbReference>
<protein>
    <submittedName>
        <fullName evidence="1">Uncharacterized protein</fullName>
    </submittedName>
</protein>
<name>A0A8F9TX99_9BACT</name>
<proteinExistence type="predicted"/>
<evidence type="ECO:0000313" key="2">
    <source>
        <dbReference type="Proteomes" id="UP000825051"/>
    </source>
</evidence>
<dbReference type="Proteomes" id="UP000825051">
    <property type="component" value="Chromosome"/>
</dbReference>
<keyword evidence="2" id="KW-1185">Reference proteome</keyword>
<dbReference type="AlphaFoldDB" id="A0A8F9TX99"/>
<organism evidence="1 2">
    <name type="scientific">Horticoccus luteus</name>
    <dbReference type="NCBI Taxonomy" id="2862869"/>
    <lineage>
        <taxon>Bacteria</taxon>
        <taxon>Pseudomonadati</taxon>
        <taxon>Verrucomicrobiota</taxon>
        <taxon>Opitutia</taxon>
        <taxon>Opitutales</taxon>
        <taxon>Opitutaceae</taxon>
        <taxon>Horticoccus</taxon>
    </lineage>
</organism>
<sequence>MKAIDVDWLHHAGRRARGLRRRLFGFVAHQHHQWKFRLDRAKGREKRGSVVSFHFPIQHTDAKFPQRTERLQVIWSLHAARFHRTITQPECEQAPVAIFVSNQKKFKRLGDCGFAHWHPVAGNNRWRWQDEL</sequence>
<dbReference type="KEGG" id="ole:K0B96_04150"/>
<gene>
    <name evidence="1" type="ORF">K0B96_04150</name>
</gene>
<evidence type="ECO:0000313" key="1">
    <source>
        <dbReference type="EMBL" id="QYM79820.1"/>
    </source>
</evidence>